<dbReference type="Proteomes" id="UP001416858">
    <property type="component" value="Unassembled WGS sequence"/>
</dbReference>
<feature type="compositionally biased region" description="Basic and acidic residues" evidence="1">
    <location>
        <begin position="113"/>
        <end position="126"/>
    </location>
</feature>
<reference evidence="2 3" key="1">
    <citation type="submission" date="2024-02" db="EMBL/GenBank/DDBJ databases">
        <title>Rhodopirellula caenicola NBRC 110016.</title>
        <authorList>
            <person name="Ichikawa N."/>
            <person name="Katano-Makiyama Y."/>
            <person name="Hidaka K."/>
        </authorList>
    </citation>
    <scope>NUCLEOTIDE SEQUENCE [LARGE SCALE GENOMIC DNA]</scope>
    <source>
        <strain evidence="2 3">NBRC 110016</strain>
    </source>
</reference>
<gene>
    <name evidence="2" type="ORF">Rcae01_03528</name>
</gene>
<comment type="caution">
    <text evidence="2">The sequence shown here is derived from an EMBL/GenBank/DDBJ whole genome shotgun (WGS) entry which is preliminary data.</text>
</comment>
<evidence type="ECO:0000256" key="1">
    <source>
        <dbReference type="SAM" id="MobiDB-lite"/>
    </source>
</evidence>
<keyword evidence="3" id="KW-1185">Reference proteome</keyword>
<organism evidence="2 3">
    <name type="scientific">Novipirellula caenicola</name>
    <dbReference type="NCBI Taxonomy" id="1536901"/>
    <lineage>
        <taxon>Bacteria</taxon>
        <taxon>Pseudomonadati</taxon>
        <taxon>Planctomycetota</taxon>
        <taxon>Planctomycetia</taxon>
        <taxon>Pirellulales</taxon>
        <taxon>Pirellulaceae</taxon>
        <taxon>Novipirellula</taxon>
    </lineage>
</organism>
<name>A0ABP9VSB9_9BACT</name>
<sequence length="235" mass="25731">MIIDGVVRGVRGKNLQIASENLLQSSGLLASMLIKLKSDAAKNRRAIVARLSKPLACVSFGRRSCVTASRRERQRSVGSQIHRNGSSLESWPTMLCKPLTCVAVRRCLASQRRGESDSDRSDHESTETAPAWKAGRQCLPSRWRASRFGVALLHGVKARTTVVSRITNPPKRLQLGKLADNAFQAVGVRRVSDVALFHGVKARTIVIGRITNPPKRLQLGKLADNALQAVNVRRG</sequence>
<proteinExistence type="predicted"/>
<evidence type="ECO:0000313" key="2">
    <source>
        <dbReference type="EMBL" id="GAA5508063.1"/>
    </source>
</evidence>
<accession>A0ABP9VSB9</accession>
<protein>
    <submittedName>
        <fullName evidence="2">Uncharacterized protein</fullName>
    </submittedName>
</protein>
<evidence type="ECO:0000313" key="3">
    <source>
        <dbReference type="Proteomes" id="UP001416858"/>
    </source>
</evidence>
<feature type="region of interest" description="Disordered" evidence="1">
    <location>
        <begin position="113"/>
        <end position="132"/>
    </location>
</feature>
<dbReference type="EMBL" id="BAABRO010000007">
    <property type="protein sequence ID" value="GAA5508063.1"/>
    <property type="molecule type" value="Genomic_DNA"/>
</dbReference>